<keyword evidence="2 6" id="KW-0699">rRNA-binding</keyword>
<proteinExistence type="inferred from homology"/>
<dbReference type="EMBL" id="LR217698">
    <property type="protein sequence ID" value="VFP78468.1"/>
    <property type="molecule type" value="Genomic_DNA"/>
</dbReference>
<dbReference type="AlphaFoldDB" id="A0A451CZ85"/>
<gene>
    <name evidence="8" type="primary">yfcN</name>
    <name evidence="6" type="synonym">smrB</name>
    <name evidence="8" type="ORF">ERCICURT3053_091</name>
</gene>
<dbReference type="HAMAP" id="MF_01042">
    <property type="entry name" value="SmrB"/>
    <property type="match status" value="1"/>
</dbReference>
<protein>
    <recommendedName>
        <fullName evidence="6">Ribosome rescue factor SmrB</fullName>
        <ecNumber evidence="6">3.1.-.-</ecNumber>
    </recommendedName>
</protein>
<dbReference type="GO" id="GO:0019843">
    <property type="term" value="F:rRNA binding"/>
    <property type="evidence" value="ECO:0007669"/>
    <property type="project" value="UniProtKB-UniRule"/>
</dbReference>
<dbReference type="NCBIfam" id="NF003432">
    <property type="entry name" value="PRK04946.1"/>
    <property type="match status" value="1"/>
</dbReference>
<dbReference type="GO" id="GO:0004521">
    <property type="term" value="F:RNA endonuclease activity"/>
    <property type="evidence" value="ECO:0007669"/>
    <property type="project" value="UniProtKB-UniRule"/>
</dbReference>
<keyword evidence="1 6" id="KW-0540">Nuclease</keyword>
<evidence type="ECO:0000313" key="8">
    <source>
        <dbReference type="EMBL" id="VFP78468.1"/>
    </source>
</evidence>
<evidence type="ECO:0000256" key="4">
    <source>
        <dbReference type="ARBA" id="ARBA00022801"/>
    </source>
</evidence>
<evidence type="ECO:0000256" key="6">
    <source>
        <dbReference type="HAMAP-Rule" id="MF_01042"/>
    </source>
</evidence>
<dbReference type="InterPro" id="IPR022990">
    <property type="entry name" value="SmrB-like"/>
</dbReference>
<name>A0A451CZ85_9GAMM</name>
<feature type="domain" description="Smr" evidence="7">
    <location>
        <begin position="99"/>
        <end position="174"/>
    </location>
</feature>
<evidence type="ECO:0000256" key="2">
    <source>
        <dbReference type="ARBA" id="ARBA00022730"/>
    </source>
</evidence>
<dbReference type="PANTHER" id="PTHR35562">
    <property type="entry name" value="DNA ENDONUCLEASE SMRA-RELATED"/>
    <property type="match status" value="1"/>
</dbReference>
<dbReference type="InterPro" id="IPR036063">
    <property type="entry name" value="Smr_dom_sf"/>
</dbReference>
<dbReference type="EC" id="3.1.-.-" evidence="6"/>
<evidence type="ECO:0000256" key="1">
    <source>
        <dbReference type="ARBA" id="ARBA00022722"/>
    </source>
</evidence>
<dbReference type="Proteomes" id="UP000294364">
    <property type="component" value="Chromosome"/>
</dbReference>
<dbReference type="PROSITE" id="PS50828">
    <property type="entry name" value="SMR"/>
    <property type="match status" value="1"/>
</dbReference>
<evidence type="ECO:0000256" key="3">
    <source>
        <dbReference type="ARBA" id="ARBA00022759"/>
    </source>
</evidence>
<dbReference type="OrthoDB" id="5795446at2"/>
<comment type="function">
    <text evidence="6">Acts as a ribosome collision sensor. Detects stalled/collided disomes (pairs of ribosomes where the leading ribosome is stalled and a second ribosome has collided with it) and endonucleolytically cleaves mRNA at the 5' boundary of the stalled ribosome. Stalled/collided disomes form a new interface (primarily via the 30S subunits) that binds SmrB. Cleaved mRNA becomes available for tmRNA ligation, leading to ribosomal subunit dissociation and rescue of stalled ribosomes.</text>
</comment>
<sequence length="180" mass="21294">MSQNDKIDLEEESILFRRVMYDTRRFAQDTIVHRPSRNKIYQRKDQKNQPVQRESSYYFSDEFHPLISTDGALRYIRSDVDRYELKKLYRGDYIPDIVLDLHGLTQVEAKKELSALITTCNRENFYCTHIIHGHGKNILKKKTPLWLAQHPLVMAFHQAPKQFGGNAALLVLIEVIDWYR</sequence>
<dbReference type="InterPro" id="IPR002625">
    <property type="entry name" value="Smr_dom"/>
</dbReference>
<evidence type="ECO:0000313" key="9">
    <source>
        <dbReference type="Proteomes" id="UP000294364"/>
    </source>
</evidence>
<keyword evidence="5 6" id="KW-0694">RNA-binding</keyword>
<comment type="subunit">
    <text evidence="6">Associates with collided ribosomes, but not with correctly translating polysomes.</text>
</comment>
<accession>A0A451CZ85</accession>
<reference evidence="8 9" key="1">
    <citation type="submission" date="2019-02" db="EMBL/GenBank/DDBJ databases">
        <authorList>
            <person name="Manzano-Marin A."/>
            <person name="Manzano-Marin A."/>
        </authorList>
    </citation>
    <scope>NUCLEOTIDE SEQUENCE [LARGE SCALE GENOMIC DNA]</scope>
    <source>
        <strain evidence="8 9">ErCicurtihirsuta</strain>
    </source>
</reference>
<keyword evidence="4 6" id="KW-0378">Hydrolase</keyword>
<dbReference type="GO" id="GO:0072344">
    <property type="term" value="P:rescue of stalled ribosome"/>
    <property type="evidence" value="ECO:0007669"/>
    <property type="project" value="UniProtKB-UniRule"/>
</dbReference>
<evidence type="ECO:0000256" key="5">
    <source>
        <dbReference type="ARBA" id="ARBA00022884"/>
    </source>
</evidence>
<dbReference type="RefSeq" id="WP_157991807.1">
    <property type="nucleotide sequence ID" value="NZ_LR217698.1"/>
</dbReference>
<keyword evidence="3 6" id="KW-0255">Endonuclease</keyword>
<organism evidence="8 9">
    <name type="scientific">Candidatus Erwinia haradaeae</name>
    <dbReference type="NCBI Taxonomy" id="1922217"/>
    <lineage>
        <taxon>Bacteria</taxon>
        <taxon>Pseudomonadati</taxon>
        <taxon>Pseudomonadota</taxon>
        <taxon>Gammaproteobacteria</taxon>
        <taxon>Enterobacterales</taxon>
        <taxon>Erwiniaceae</taxon>
        <taxon>Erwinia</taxon>
    </lineage>
</organism>
<dbReference type="SUPFAM" id="SSF160443">
    <property type="entry name" value="SMR domain-like"/>
    <property type="match status" value="1"/>
</dbReference>
<comment type="similarity">
    <text evidence="6">Belongs to the SmrB family.</text>
</comment>
<dbReference type="PANTHER" id="PTHR35562:SF1">
    <property type="entry name" value="UPF0115 PROTEIN YFCN"/>
    <property type="match status" value="1"/>
</dbReference>
<dbReference type="SMART" id="SM00463">
    <property type="entry name" value="SMR"/>
    <property type="match status" value="1"/>
</dbReference>
<dbReference type="Gene3D" id="3.30.1370.110">
    <property type="match status" value="1"/>
</dbReference>
<evidence type="ECO:0000259" key="7">
    <source>
        <dbReference type="PROSITE" id="PS50828"/>
    </source>
</evidence>
<dbReference type="Pfam" id="PF01713">
    <property type="entry name" value="Smr"/>
    <property type="match status" value="1"/>
</dbReference>
<dbReference type="GO" id="GO:0016787">
    <property type="term" value="F:hydrolase activity"/>
    <property type="evidence" value="ECO:0007669"/>
    <property type="project" value="UniProtKB-KW"/>
</dbReference>